<feature type="transmembrane region" description="Helical" evidence="1">
    <location>
        <begin position="99"/>
        <end position="121"/>
    </location>
</feature>
<evidence type="ECO:0000256" key="1">
    <source>
        <dbReference type="SAM" id="Phobius"/>
    </source>
</evidence>
<dbReference type="AlphaFoldDB" id="A0A8X6I1D9"/>
<feature type="transmembrane region" description="Helical" evidence="1">
    <location>
        <begin position="21"/>
        <end position="47"/>
    </location>
</feature>
<dbReference type="OrthoDB" id="6458359at2759"/>
<dbReference type="Proteomes" id="UP000887116">
    <property type="component" value="Unassembled WGS sequence"/>
</dbReference>
<feature type="transmembrane region" description="Helical" evidence="1">
    <location>
        <begin position="53"/>
        <end position="78"/>
    </location>
</feature>
<feature type="transmembrane region" description="Helical" evidence="1">
    <location>
        <begin position="133"/>
        <end position="162"/>
    </location>
</feature>
<accession>A0A8X6I1D9</accession>
<keyword evidence="1" id="KW-0812">Transmembrane</keyword>
<evidence type="ECO:0000313" key="3">
    <source>
        <dbReference type="Proteomes" id="UP000887116"/>
    </source>
</evidence>
<keyword evidence="1" id="KW-0472">Membrane</keyword>
<gene>
    <name evidence="2" type="primary">WCLE_005940</name>
    <name evidence="2" type="ORF">TNCT_650221</name>
</gene>
<sequence>MGGRKYDYGYSPNKEIYEFQFGARIIVLAVVGVGAVIGALAGLGLSFTALSPLVIGGVVGAVFPALLALVAIGVRYYLRNDINEWKKKEGIVEKRVIAALTPPFLFATIASVATGVGLAAITNAVLPGIFATWWATAAGAGIGAIALPTGIVTGVTVASMFAGSIHECII</sequence>
<proteinExistence type="predicted"/>
<reference evidence="2" key="1">
    <citation type="submission" date="2020-07" db="EMBL/GenBank/DDBJ databases">
        <title>Multicomponent nature underlies the extraordinary mechanical properties of spider dragline silk.</title>
        <authorList>
            <person name="Kono N."/>
            <person name="Nakamura H."/>
            <person name="Mori M."/>
            <person name="Yoshida Y."/>
            <person name="Ohtoshi R."/>
            <person name="Malay A.D."/>
            <person name="Moran D.A.P."/>
            <person name="Tomita M."/>
            <person name="Numata K."/>
            <person name="Arakawa K."/>
        </authorList>
    </citation>
    <scope>NUCLEOTIDE SEQUENCE</scope>
</reference>
<protein>
    <submittedName>
        <fullName evidence="2">Putative membrane protein</fullName>
    </submittedName>
</protein>
<evidence type="ECO:0000313" key="2">
    <source>
        <dbReference type="EMBL" id="GFR33916.1"/>
    </source>
</evidence>
<dbReference type="EMBL" id="BMAO01029767">
    <property type="protein sequence ID" value="GFR33916.1"/>
    <property type="molecule type" value="Genomic_DNA"/>
</dbReference>
<keyword evidence="1" id="KW-1133">Transmembrane helix</keyword>
<keyword evidence="3" id="KW-1185">Reference proteome</keyword>
<comment type="caution">
    <text evidence="2">The sequence shown here is derived from an EMBL/GenBank/DDBJ whole genome shotgun (WGS) entry which is preliminary data.</text>
</comment>
<organism evidence="2 3">
    <name type="scientific">Trichonephila clavata</name>
    <name type="common">Joro spider</name>
    <name type="synonym">Nephila clavata</name>
    <dbReference type="NCBI Taxonomy" id="2740835"/>
    <lineage>
        <taxon>Eukaryota</taxon>
        <taxon>Metazoa</taxon>
        <taxon>Ecdysozoa</taxon>
        <taxon>Arthropoda</taxon>
        <taxon>Chelicerata</taxon>
        <taxon>Arachnida</taxon>
        <taxon>Araneae</taxon>
        <taxon>Araneomorphae</taxon>
        <taxon>Entelegynae</taxon>
        <taxon>Araneoidea</taxon>
        <taxon>Nephilidae</taxon>
        <taxon>Trichonephila</taxon>
    </lineage>
</organism>
<name>A0A8X6I1D9_TRICU</name>